<gene>
    <name evidence="2" type="ORF">QWJ38_04525</name>
</gene>
<feature type="chain" id="PRO_5046587862" evidence="1">
    <location>
        <begin position="29"/>
        <end position="695"/>
    </location>
</feature>
<dbReference type="RefSeq" id="WP_290357843.1">
    <property type="nucleotide sequence ID" value="NZ_JAUHHC010000001.1"/>
</dbReference>
<dbReference type="Proteomes" id="UP001228044">
    <property type="component" value="Unassembled WGS sequence"/>
</dbReference>
<evidence type="ECO:0000256" key="1">
    <source>
        <dbReference type="SAM" id="SignalP"/>
    </source>
</evidence>
<dbReference type="SMART" id="SM00671">
    <property type="entry name" value="SEL1"/>
    <property type="match status" value="3"/>
</dbReference>
<sequence>MNRQTALPRALLIASLLLVSYGPGPALASDGPSMKELLRRSMNKVLDEEHAKLTVRIAAGDMDARLERALLFRQAGQFEAAQAELRAADDLGDARAHWQLVKGYEYGTWPHEPTAESTAIEQAARQGKAAAMFHLGLMLEHGLGQKQDLAAARSWYQQAAERGDKRGLAFVGRSYDPDTSKLTPNRETALAWYDRAAAANDARGLYNWAITMKVDLKAPADQYLPRMRKSAALGYPPAQSALAALYFEGTALARSDAQALELAERAAKAGDAKGFVVMAQVHQRNGKLAEARDALDQGSRLPFGWGESALRLGRLLVTEDSSELARDWKRKVIRRLDEFAVQQPDNKEIAEVLLKLRIVETMQRAKAARFDTGLQGRAAAQQLICLQADLPSMEKPVIEEDLFSLFATVESHGVKLEEVIASTVCTWSMEESGNALVVAFDQAQASQTWALAANWFPALDRYFTRTRGTNAPIDELLQLRNKEGQTELAVLDEEMRESVKRLLDAERGYRKAFRSAPTSVTNAFVVNESRLQLDTAAASRALGVDDDPVLWRSCSWFVQPRMRELWTKNSDLERQGKWRGNIGDSMMLADMQKCEAVPNWRGKLDRIAPYVVLDKQLQRYSEIADKAVRNISFLQRKHGQWCKFDGRSSPRSAACKFDIGKASNFAVQWTDNRKSGTSLEQFEAAASELQSWSSP</sequence>
<dbReference type="InterPro" id="IPR011990">
    <property type="entry name" value="TPR-like_helical_dom_sf"/>
</dbReference>
<proteinExistence type="predicted"/>
<evidence type="ECO:0000313" key="3">
    <source>
        <dbReference type="Proteomes" id="UP001228044"/>
    </source>
</evidence>
<comment type="caution">
    <text evidence="2">The sequence shown here is derived from an EMBL/GenBank/DDBJ whole genome shotgun (WGS) entry which is preliminary data.</text>
</comment>
<dbReference type="InterPro" id="IPR050767">
    <property type="entry name" value="Sel1_AlgK"/>
</dbReference>
<dbReference type="PANTHER" id="PTHR11102:SF160">
    <property type="entry name" value="ERAD-ASSOCIATED E3 UBIQUITIN-PROTEIN LIGASE COMPONENT HRD3"/>
    <property type="match status" value="1"/>
</dbReference>
<keyword evidence="1" id="KW-0732">Signal</keyword>
<organism evidence="2 3">
    <name type="scientific">Roseateles violae</name>
    <dbReference type="NCBI Taxonomy" id="3058042"/>
    <lineage>
        <taxon>Bacteria</taxon>
        <taxon>Pseudomonadati</taxon>
        <taxon>Pseudomonadota</taxon>
        <taxon>Betaproteobacteria</taxon>
        <taxon>Burkholderiales</taxon>
        <taxon>Sphaerotilaceae</taxon>
        <taxon>Roseateles</taxon>
    </lineage>
</organism>
<keyword evidence="3" id="KW-1185">Reference proteome</keyword>
<dbReference type="InterPro" id="IPR006597">
    <property type="entry name" value="Sel1-like"/>
</dbReference>
<dbReference type="Gene3D" id="1.25.40.10">
    <property type="entry name" value="Tetratricopeptide repeat domain"/>
    <property type="match status" value="2"/>
</dbReference>
<dbReference type="SUPFAM" id="SSF81901">
    <property type="entry name" value="HCP-like"/>
    <property type="match status" value="2"/>
</dbReference>
<protein>
    <submittedName>
        <fullName evidence="2">Tetratricopeptide repeat protein</fullName>
    </submittedName>
</protein>
<accession>A0ABT8DR36</accession>
<reference evidence="2 3" key="1">
    <citation type="submission" date="2023-06" db="EMBL/GenBank/DDBJ databases">
        <title>Pelomonas sp. PFR6 16S ribosomal RNA gene Genome sequencing and assembly.</title>
        <authorList>
            <person name="Woo H."/>
        </authorList>
    </citation>
    <scope>NUCLEOTIDE SEQUENCE [LARGE SCALE GENOMIC DNA]</scope>
    <source>
        <strain evidence="2 3">PFR6</strain>
    </source>
</reference>
<feature type="signal peptide" evidence="1">
    <location>
        <begin position="1"/>
        <end position="28"/>
    </location>
</feature>
<dbReference type="Pfam" id="PF08238">
    <property type="entry name" value="Sel1"/>
    <property type="match status" value="3"/>
</dbReference>
<name>A0ABT8DR36_9BURK</name>
<evidence type="ECO:0000313" key="2">
    <source>
        <dbReference type="EMBL" id="MDN3919543.1"/>
    </source>
</evidence>
<dbReference type="PANTHER" id="PTHR11102">
    <property type="entry name" value="SEL-1-LIKE PROTEIN"/>
    <property type="match status" value="1"/>
</dbReference>
<dbReference type="EMBL" id="JAUHHC010000001">
    <property type="protein sequence ID" value="MDN3919543.1"/>
    <property type="molecule type" value="Genomic_DNA"/>
</dbReference>